<accession>A0A841EI20</accession>
<comment type="caution">
    <text evidence="2">The sequence shown here is derived from an EMBL/GenBank/DDBJ whole genome shotgun (WGS) entry which is preliminary data.</text>
</comment>
<evidence type="ECO:0000313" key="2">
    <source>
        <dbReference type="EMBL" id="MBB6002815.1"/>
    </source>
</evidence>
<evidence type="ECO:0000313" key="3">
    <source>
        <dbReference type="Proteomes" id="UP000524404"/>
    </source>
</evidence>
<keyword evidence="3" id="KW-1185">Reference proteome</keyword>
<name>A0A841EI20_9BACT</name>
<dbReference type="EMBL" id="JACHKT010000008">
    <property type="protein sequence ID" value="MBB6002815.1"/>
    <property type="molecule type" value="Genomic_DNA"/>
</dbReference>
<proteinExistence type="predicted"/>
<gene>
    <name evidence="2" type="ORF">HNP25_001467</name>
</gene>
<protein>
    <submittedName>
        <fullName evidence="2">Uncharacterized protein</fullName>
    </submittedName>
</protein>
<evidence type="ECO:0000256" key="1">
    <source>
        <dbReference type="SAM" id="Phobius"/>
    </source>
</evidence>
<feature type="transmembrane region" description="Helical" evidence="1">
    <location>
        <begin position="9"/>
        <end position="29"/>
    </location>
</feature>
<keyword evidence="1" id="KW-0812">Transmembrane</keyword>
<organism evidence="2 3">
    <name type="scientific">Arcicella rosea</name>
    <dbReference type="NCBI Taxonomy" id="502909"/>
    <lineage>
        <taxon>Bacteria</taxon>
        <taxon>Pseudomonadati</taxon>
        <taxon>Bacteroidota</taxon>
        <taxon>Cytophagia</taxon>
        <taxon>Cytophagales</taxon>
        <taxon>Flectobacillaceae</taxon>
        <taxon>Arcicella</taxon>
    </lineage>
</organism>
<keyword evidence="1" id="KW-0472">Membrane</keyword>
<sequence length="175" mass="18783">MIKKIQQSIYVKHTALLLVVCIFCMSFRMRGTGEIMLNAGTNIPLETVSTIQSDLVSVGQTIDFRVRYDVKVDGKVVIAAGSTAKGQVLRAQKAKGLGKEGFVEIQIKSVTAADGQEVFLTGGNVYQEGDDKQTLSIVLGVLVCILFLTMKGKNAQVPAGFQVTPSVATNMSIKV</sequence>
<dbReference type="Proteomes" id="UP000524404">
    <property type="component" value="Unassembled WGS sequence"/>
</dbReference>
<dbReference type="AlphaFoldDB" id="A0A841EI20"/>
<keyword evidence="1" id="KW-1133">Transmembrane helix</keyword>
<dbReference type="RefSeq" id="WP_184132576.1">
    <property type="nucleotide sequence ID" value="NZ_JACHKT010000008.1"/>
</dbReference>
<reference evidence="2 3" key="1">
    <citation type="submission" date="2020-08" db="EMBL/GenBank/DDBJ databases">
        <title>Functional genomics of gut bacteria from endangered species of beetles.</title>
        <authorList>
            <person name="Carlos-Shanley C."/>
        </authorList>
    </citation>
    <scope>NUCLEOTIDE SEQUENCE [LARGE SCALE GENOMIC DNA]</scope>
    <source>
        <strain evidence="2 3">S00070</strain>
    </source>
</reference>